<dbReference type="InterPro" id="IPR036388">
    <property type="entry name" value="WH-like_DNA-bd_sf"/>
</dbReference>
<proteinExistence type="predicted"/>
<dbReference type="RefSeq" id="WP_322937219.1">
    <property type="nucleotide sequence ID" value="NZ_CP141059.1"/>
</dbReference>
<dbReference type="Pfam" id="PF13601">
    <property type="entry name" value="HTH_34"/>
    <property type="match status" value="1"/>
</dbReference>
<dbReference type="Proteomes" id="UP001327225">
    <property type="component" value="Chromosome"/>
</dbReference>
<evidence type="ECO:0000259" key="1">
    <source>
        <dbReference type="Pfam" id="PF13601"/>
    </source>
</evidence>
<organism evidence="2 3">
    <name type="scientific">Nocardioides bizhenqiangii</name>
    <dbReference type="NCBI Taxonomy" id="3095076"/>
    <lineage>
        <taxon>Bacteria</taxon>
        <taxon>Bacillati</taxon>
        <taxon>Actinomycetota</taxon>
        <taxon>Actinomycetes</taxon>
        <taxon>Propionibacteriales</taxon>
        <taxon>Nocardioidaceae</taxon>
        <taxon>Nocardioides</taxon>
    </lineage>
</organism>
<sequence length="106" mass="11339">MAALDPQIHAPARLQLVTMLSAVSEAEFSRLRDELDVSDSVLSKHISALGAIGYVRSRKGTHRGRRTTWVSLTPGGRKALASHIDALRELIAAADVTGTAGRPSPR</sequence>
<dbReference type="PANTHER" id="PTHR37318">
    <property type="entry name" value="BSL7504 PROTEIN"/>
    <property type="match status" value="1"/>
</dbReference>
<evidence type="ECO:0000313" key="3">
    <source>
        <dbReference type="Proteomes" id="UP001327225"/>
    </source>
</evidence>
<accession>A0ABZ0ZPZ7</accession>
<gene>
    <name evidence="2" type="ORF">SHK19_19630</name>
</gene>
<dbReference type="InterPro" id="IPR027395">
    <property type="entry name" value="WH_DNA-bd_dom"/>
</dbReference>
<dbReference type="InterPro" id="IPR036390">
    <property type="entry name" value="WH_DNA-bd_sf"/>
</dbReference>
<dbReference type="SUPFAM" id="SSF46785">
    <property type="entry name" value="Winged helix' DNA-binding domain"/>
    <property type="match status" value="1"/>
</dbReference>
<evidence type="ECO:0000313" key="2">
    <source>
        <dbReference type="EMBL" id="WQQ26160.1"/>
    </source>
</evidence>
<keyword evidence="3" id="KW-1185">Reference proteome</keyword>
<feature type="domain" description="Winged helix DNA-binding" evidence="1">
    <location>
        <begin position="13"/>
        <end position="91"/>
    </location>
</feature>
<dbReference type="Gene3D" id="1.10.10.10">
    <property type="entry name" value="Winged helix-like DNA-binding domain superfamily/Winged helix DNA-binding domain"/>
    <property type="match status" value="1"/>
</dbReference>
<name>A0ABZ0ZPZ7_9ACTN</name>
<reference evidence="3" key="1">
    <citation type="submission" date="2023-12" db="EMBL/GenBank/DDBJ databases">
        <title>Novel species in genus Nocardioides.</title>
        <authorList>
            <person name="Zhou H."/>
        </authorList>
    </citation>
    <scope>NUCLEOTIDE SEQUENCE [LARGE SCALE GENOMIC DNA]</scope>
    <source>
        <strain evidence="3">HM61</strain>
    </source>
</reference>
<protein>
    <submittedName>
        <fullName evidence="2">Transcriptional regulator</fullName>
    </submittedName>
</protein>
<dbReference type="EMBL" id="CP141059">
    <property type="protein sequence ID" value="WQQ26160.1"/>
    <property type="molecule type" value="Genomic_DNA"/>
</dbReference>
<dbReference type="PANTHER" id="PTHR37318:SF1">
    <property type="entry name" value="BSL7504 PROTEIN"/>
    <property type="match status" value="1"/>
</dbReference>